<name>A0A0M3HY05_ASCLU</name>
<dbReference type="AlphaFoldDB" id="A0A0M3HY05"/>
<evidence type="ECO:0000313" key="1">
    <source>
        <dbReference type="Proteomes" id="UP000036681"/>
    </source>
</evidence>
<keyword evidence="1" id="KW-1185">Reference proteome</keyword>
<protein>
    <submittedName>
        <fullName evidence="2">RNase III domain-containing protein</fullName>
    </submittedName>
</protein>
<evidence type="ECO:0000313" key="2">
    <source>
        <dbReference type="WBParaSite" id="ALUE_0000831501-mRNA-1"/>
    </source>
</evidence>
<accession>A0A0M3HY05</accession>
<sequence>MRKKILWLCVANEIDRLESTLLGIFSTGGSGEYASISTMPHCPSDNVVIEHVKTSVTSPMALFILPWQRNFQLSHRNNYGTSTQMKPTLWGFVGVNGKRLKEKCDYGNGGVEDGEEEIREAKKNFCGQIRDCVLLMLRGIFDHKGSPVTVTVKSALRAELLAH</sequence>
<dbReference type="Proteomes" id="UP000036681">
    <property type="component" value="Unplaced"/>
</dbReference>
<dbReference type="WBParaSite" id="ALUE_0000831501-mRNA-1">
    <property type="protein sequence ID" value="ALUE_0000831501-mRNA-1"/>
    <property type="gene ID" value="ALUE_0000831501"/>
</dbReference>
<reference evidence="2" key="1">
    <citation type="submission" date="2017-02" db="UniProtKB">
        <authorList>
            <consortium name="WormBaseParasite"/>
        </authorList>
    </citation>
    <scope>IDENTIFICATION</scope>
</reference>
<proteinExistence type="predicted"/>
<organism evidence="1 2">
    <name type="scientific">Ascaris lumbricoides</name>
    <name type="common">Giant roundworm</name>
    <dbReference type="NCBI Taxonomy" id="6252"/>
    <lineage>
        <taxon>Eukaryota</taxon>
        <taxon>Metazoa</taxon>
        <taxon>Ecdysozoa</taxon>
        <taxon>Nematoda</taxon>
        <taxon>Chromadorea</taxon>
        <taxon>Rhabditida</taxon>
        <taxon>Spirurina</taxon>
        <taxon>Ascaridomorpha</taxon>
        <taxon>Ascaridoidea</taxon>
        <taxon>Ascarididae</taxon>
        <taxon>Ascaris</taxon>
    </lineage>
</organism>